<dbReference type="STRING" id="52.CMC5_042560"/>
<organism evidence="2 3">
    <name type="scientific">Chondromyces crocatus</name>
    <dbReference type="NCBI Taxonomy" id="52"/>
    <lineage>
        <taxon>Bacteria</taxon>
        <taxon>Pseudomonadati</taxon>
        <taxon>Myxococcota</taxon>
        <taxon>Polyangia</taxon>
        <taxon>Polyangiales</taxon>
        <taxon>Polyangiaceae</taxon>
        <taxon>Chondromyces</taxon>
    </lineage>
</organism>
<sequence>MAQQRSSEDIRKQAAREATIGASGGGDGGIERQPPTAPVSPAAEEPKRVPEEAADMQPYSPGGEPRTSIEKKEGRPAQGAPVRKKQEPPN</sequence>
<feature type="compositionally biased region" description="Basic and acidic residues" evidence="1">
    <location>
        <begin position="1"/>
        <end position="15"/>
    </location>
</feature>
<evidence type="ECO:0000313" key="3">
    <source>
        <dbReference type="Proteomes" id="UP000067626"/>
    </source>
</evidence>
<dbReference type="Proteomes" id="UP000067626">
    <property type="component" value="Chromosome"/>
</dbReference>
<evidence type="ECO:0000313" key="2">
    <source>
        <dbReference type="EMBL" id="AKT40103.1"/>
    </source>
</evidence>
<proteinExistence type="predicted"/>
<name>A0A0K1EHQ1_CHOCO</name>
<dbReference type="KEGG" id="ccro:CMC5_042560"/>
<accession>A0A0K1EHQ1</accession>
<dbReference type="RefSeq" id="WP_050432082.1">
    <property type="nucleotide sequence ID" value="NZ_CP012159.1"/>
</dbReference>
<feature type="region of interest" description="Disordered" evidence="1">
    <location>
        <begin position="1"/>
        <end position="90"/>
    </location>
</feature>
<protein>
    <submittedName>
        <fullName evidence="2">Uncharacterized protein</fullName>
    </submittedName>
</protein>
<dbReference type="EMBL" id="CP012159">
    <property type="protein sequence ID" value="AKT40103.1"/>
    <property type="molecule type" value="Genomic_DNA"/>
</dbReference>
<reference evidence="2 3" key="1">
    <citation type="submission" date="2015-07" db="EMBL/GenBank/DDBJ databases">
        <title>Genome analysis of myxobacterium Chondromyces crocatus Cm c5 reveals a high potential for natural compound synthesis and the genetic basis for the loss of fruiting body formation.</title>
        <authorList>
            <person name="Zaburannyi N."/>
            <person name="Bunk B."/>
            <person name="Maier J."/>
            <person name="Overmann J."/>
            <person name="Mueller R."/>
        </authorList>
    </citation>
    <scope>NUCLEOTIDE SEQUENCE [LARGE SCALE GENOMIC DNA]</scope>
    <source>
        <strain evidence="2 3">Cm c5</strain>
    </source>
</reference>
<gene>
    <name evidence="2" type="ORF">CMC5_042560</name>
</gene>
<keyword evidence="3" id="KW-1185">Reference proteome</keyword>
<evidence type="ECO:0000256" key="1">
    <source>
        <dbReference type="SAM" id="MobiDB-lite"/>
    </source>
</evidence>
<dbReference type="AlphaFoldDB" id="A0A0K1EHQ1"/>